<gene>
    <name evidence="2" type="ORF">G7B40_037585</name>
</gene>
<feature type="region of interest" description="Disordered" evidence="1">
    <location>
        <begin position="43"/>
        <end position="67"/>
    </location>
</feature>
<dbReference type="RefSeq" id="WP_208343558.1">
    <property type="nucleotide sequence ID" value="NZ_CAWQFN010000329.1"/>
</dbReference>
<comment type="caution">
    <text evidence="2">The sequence shown here is derived from an EMBL/GenBank/DDBJ whole genome shotgun (WGS) entry which is preliminary data.</text>
</comment>
<keyword evidence="3" id="KW-1185">Reference proteome</keyword>
<feature type="region of interest" description="Disordered" evidence="1">
    <location>
        <begin position="233"/>
        <end position="256"/>
    </location>
</feature>
<evidence type="ECO:0000256" key="1">
    <source>
        <dbReference type="SAM" id="MobiDB-lite"/>
    </source>
</evidence>
<dbReference type="Proteomes" id="UP000667802">
    <property type="component" value="Unassembled WGS sequence"/>
</dbReference>
<reference evidence="3" key="1">
    <citation type="journal article" date="2021" name="Science">
        <title>Hunting the eagle killer: A cyanobacterial neurotoxin causes vacuolar myelinopathy.</title>
        <authorList>
            <person name="Breinlinger S."/>
            <person name="Phillips T.J."/>
            <person name="Haram B.N."/>
            <person name="Mares J."/>
            <person name="Martinez Yerena J.A."/>
            <person name="Hrouzek P."/>
            <person name="Sobotka R."/>
            <person name="Henderson W.M."/>
            <person name="Schmieder P."/>
            <person name="Williams S.M."/>
            <person name="Lauderdale J.D."/>
            <person name="Wilde H.D."/>
            <person name="Gerrin W."/>
            <person name="Kust A."/>
            <person name="Washington J.W."/>
            <person name="Wagner C."/>
            <person name="Geier B."/>
            <person name="Liebeke M."/>
            <person name="Enke H."/>
            <person name="Niedermeyer T.H.J."/>
            <person name="Wilde S.B."/>
        </authorList>
    </citation>
    <scope>NUCLEOTIDE SEQUENCE [LARGE SCALE GENOMIC DNA]</scope>
    <source>
        <strain evidence="3">Thurmond2011</strain>
    </source>
</reference>
<feature type="region of interest" description="Disordered" evidence="1">
    <location>
        <begin position="379"/>
        <end position="398"/>
    </location>
</feature>
<evidence type="ECO:0000313" key="2">
    <source>
        <dbReference type="EMBL" id="MDR9900223.1"/>
    </source>
</evidence>
<protein>
    <submittedName>
        <fullName evidence="2">Uncharacterized protein</fullName>
    </submittedName>
</protein>
<feature type="compositionally biased region" description="Basic and acidic residues" evidence="1">
    <location>
        <begin position="233"/>
        <end position="252"/>
    </location>
</feature>
<feature type="compositionally biased region" description="Polar residues" evidence="1">
    <location>
        <begin position="57"/>
        <end position="67"/>
    </location>
</feature>
<organism evidence="2 3">
    <name type="scientific">Aetokthonos hydrillicola Thurmond2011</name>
    <dbReference type="NCBI Taxonomy" id="2712845"/>
    <lineage>
        <taxon>Bacteria</taxon>
        <taxon>Bacillati</taxon>
        <taxon>Cyanobacteriota</taxon>
        <taxon>Cyanophyceae</taxon>
        <taxon>Nostocales</taxon>
        <taxon>Hapalosiphonaceae</taxon>
        <taxon>Aetokthonos</taxon>
    </lineage>
</organism>
<evidence type="ECO:0000313" key="3">
    <source>
        <dbReference type="Proteomes" id="UP000667802"/>
    </source>
</evidence>
<proteinExistence type="predicted"/>
<sequence length="398" mass="45118">MNESSLKIFLVFTLAGLLGIAGLTENRQSLSIAQAQLPIAKVSPEPEKNLRREPTVQPESSVRSVESNQRTLRMSLVVDNPSFLKVNVGQEITAGEVISDNTIERDRLTKHRQSIELQIQNLKSKYIHKPTEPNFPLALRALPPANYSEEESLVNNARMKLAQARSTLETRTPFLTKDNPEKLASIQRAKSLLDQKSQDVERQERLIKFLGENKQSQETSQAILDHEQARLRKLESEKQEAQAALETERGKLSTDGVENQQKLEQLQLAVHLAESELNIAESKLSSAQSRRKMQEFDAATKEVEKQQKNTQLKQEYERQQQTYNQEIRERDYQIAQLQLSLVAVDDKLSLIPVVKSPRNGYVRRIKPWVGKNGKYETTLVISNTPPNKSSDSGSNSED</sequence>
<dbReference type="AlphaFoldDB" id="A0AAP5IHE9"/>
<name>A0AAP5IHE9_9CYAN</name>
<accession>A0AAP5IHE9</accession>
<feature type="compositionally biased region" description="Basic and acidic residues" evidence="1">
    <location>
        <begin position="44"/>
        <end position="54"/>
    </location>
</feature>
<dbReference type="EMBL" id="JAALHA020000032">
    <property type="protein sequence ID" value="MDR9900223.1"/>
    <property type="molecule type" value="Genomic_DNA"/>
</dbReference>